<comment type="caution">
    <text evidence="4">The sequence shown here is derived from an EMBL/GenBank/DDBJ whole genome shotgun (WGS) entry which is preliminary data.</text>
</comment>
<evidence type="ECO:0000256" key="1">
    <source>
        <dbReference type="ARBA" id="ARBA00006484"/>
    </source>
</evidence>
<dbReference type="SUPFAM" id="SSF51735">
    <property type="entry name" value="NAD(P)-binding Rossmann-fold domains"/>
    <property type="match status" value="1"/>
</dbReference>
<name>A0AAN6Y125_9PEZI</name>
<dbReference type="PANTHER" id="PTHR24320">
    <property type="entry name" value="RETINOL DEHYDROGENASE"/>
    <property type="match status" value="1"/>
</dbReference>
<proteinExistence type="inferred from homology"/>
<organism evidence="4 5">
    <name type="scientific">Rhypophila decipiens</name>
    <dbReference type="NCBI Taxonomy" id="261697"/>
    <lineage>
        <taxon>Eukaryota</taxon>
        <taxon>Fungi</taxon>
        <taxon>Dikarya</taxon>
        <taxon>Ascomycota</taxon>
        <taxon>Pezizomycotina</taxon>
        <taxon>Sordariomycetes</taxon>
        <taxon>Sordariomycetidae</taxon>
        <taxon>Sordariales</taxon>
        <taxon>Naviculisporaceae</taxon>
        <taxon>Rhypophila</taxon>
    </lineage>
</organism>
<dbReference type="GO" id="GO:0016491">
    <property type="term" value="F:oxidoreductase activity"/>
    <property type="evidence" value="ECO:0007669"/>
    <property type="project" value="UniProtKB-KW"/>
</dbReference>
<evidence type="ECO:0000313" key="4">
    <source>
        <dbReference type="EMBL" id="KAK4208217.1"/>
    </source>
</evidence>
<dbReference type="Pfam" id="PF00106">
    <property type="entry name" value="adh_short"/>
    <property type="match status" value="1"/>
</dbReference>
<keyword evidence="3" id="KW-0560">Oxidoreductase</keyword>
<dbReference type="Proteomes" id="UP001301769">
    <property type="component" value="Unassembled WGS sequence"/>
</dbReference>
<protein>
    <submittedName>
        <fullName evidence="4">Dehydrogenase</fullName>
    </submittedName>
</protein>
<dbReference type="EMBL" id="MU858253">
    <property type="protein sequence ID" value="KAK4208217.1"/>
    <property type="molecule type" value="Genomic_DNA"/>
</dbReference>
<keyword evidence="2" id="KW-0521">NADP</keyword>
<dbReference type="PANTHER" id="PTHR24320:SF282">
    <property type="entry name" value="WW DOMAIN-CONTAINING OXIDOREDUCTASE"/>
    <property type="match status" value="1"/>
</dbReference>
<evidence type="ECO:0000313" key="5">
    <source>
        <dbReference type="Proteomes" id="UP001301769"/>
    </source>
</evidence>
<reference evidence="4" key="2">
    <citation type="submission" date="2023-05" db="EMBL/GenBank/DDBJ databases">
        <authorList>
            <consortium name="Lawrence Berkeley National Laboratory"/>
            <person name="Steindorff A."/>
            <person name="Hensen N."/>
            <person name="Bonometti L."/>
            <person name="Westerberg I."/>
            <person name="Brannstrom I.O."/>
            <person name="Guillou S."/>
            <person name="Cros-Aarteil S."/>
            <person name="Calhoun S."/>
            <person name="Haridas S."/>
            <person name="Kuo A."/>
            <person name="Mondo S."/>
            <person name="Pangilinan J."/>
            <person name="Riley R."/>
            <person name="Labutti K."/>
            <person name="Andreopoulos B."/>
            <person name="Lipzen A."/>
            <person name="Chen C."/>
            <person name="Yanf M."/>
            <person name="Daum C."/>
            <person name="Ng V."/>
            <person name="Clum A."/>
            <person name="Ohm R."/>
            <person name="Martin F."/>
            <person name="Silar P."/>
            <person name="Natvig D."/>
            <person name="Lalanne C."/>
            <person name="Gautier V."/>
            <person name="Ament-Velasquez S.L."/>
            <person name="Kruys A."/>
            <person name="Hutchinson M.I."/>
            <person name="Powell A.J."/>
            <person name="Barry K."/>
            <person name="Miller A.N."/>
            <person name="Grigoriev I.V."/>
            <person name="Debuchy R."/>
            <person name="Gladieux P."/>
            <person name="Thoren M.H."/>
            <person name="Johannesson H."/>
        </authorList>
    </citation>
    <scope>NUCLEOTIDE SEQUENCE</scope>
    <source>
        <strain evidence="4">PSN293</strain>
    </source>
</reference>
<sequence length="321" mass="35027">MSRFRPDSLPDLTGKVFIVTGGNSGIGYHTVSHLAAHGAHVYLAARSLSKGNIPIDSIKTLHPHLHLNISLLQMDLTDLSSVVAATELFQSEQDRLDGLINNAGILATPFEMTADGHEAQWQTNYLAHWLLTSRLLPLMLRTAKGLLPGAVRIVNLTSSGHLTAPKCGINLDDPSLKEAGTPWTRYGQSKLANILHAKTLHRMYGPGSPTARAGEGEIWTSAVHPGPVETNISSAQSGGMEIWVLAVYRFLGLVWDADKGSWNTLFCAASEDMKAEQSGGYIDIYSRCGELWWESDKAKDEELAEQLDEWTAAAMAREGWL</sequence>
<dbReference type="InterPro" id="IPR002347">
    <property type="entry name" value="SDR_fam"/>
</dbReference>
<gene>
    <name evidence="4" type="ORF">QBC37DRAFT_432281</name>
</gene>
<comment type="similarity">
    <text evidence="1">Belongs to the short-chain dehydrogenases/reductases (SDR) family.</text>
</comment>
<evidence type="ECO:0000256" key="3">
    <source>
        <dbReference type="ARBA" id="ARBA00023002"/>
    </source>
</evidence>
<reference evidence="4" key="1">
    <citation type="journal article" date="2023" name="Mol. Phylogenet. Evol.">
        <title>Genome-scale phylogeny and comparative genomics of the fungal order Sordariales.</title>
        <authorList>
            <person name="Hensen N."/>
            <person name="Bonometti L."/>
            <person name="Westerberg I."/>
            <person name="Brannstrom I.O."/>
            <person name="Guillou S."/>
            <person name="Cros-Aarteil S."/>
            <person name="Calhoun S."/>
            <person name="Haridas S."/>
            <person name="Kuo A."/>
            <person name="Mondo S."/>
            <person name="Pangilinan J."/>
            <person name="Riley R."/>
            <person name="LaButti K."/>
            <person name="Andreopoulos B."/>
            <person name="Lipzen A."/>
            <person name="Chen C."/>
            <person name="Yan M."/>
            <person name="Daum C."/>
            <person name="Ng V."/>
            <person name="Clum A."/>
            <person name="Steindorff A."/>
            <person name="Ohm R.A."/>
            <person name="Martin F."/>
            <person name="Silar P."/>
            <person name="Natvig D.O."/>
            <person name="Lalanne C."/>
            <person name="Gautier V."/>
            <person name="Ament-Velasquez S.L."/>
            <person name="Kruys A."/>
            <person name="Hutchinson M.I."/>
            <person name="Powell A.J."/>
            <person name="Barry K."/>
            <person name="Miller A.N."/>
            <person name="Grigoriev I.V."/>
            <person name="Debuchy R."/>
            <person name="Gladieux P."/>
            <person name="Hiltunen Thoren M."/>
            <person name="Johannesson H."/>
        </authorList>
    </citation>
    <scope>NUCLEOTIDE SEQUENCE</scope>
    <source>
        <strain evidence="4">PSN293</strain>
    </source>
</reference>
<dbReference type="InterPro" id="IPR036291">
    <property type="entry name" value="NAD(P)-bd_dom_sf"/>
</dbReference>
<dbReference type="AlphaFoldDB" id="A0AAN6Y125"/>
<dbReference type="PRINTS" id="PR00081">
    <property type="entry name" value="GDHRDH"/>
</dbReference>
<evidence type="ECO:0000256" key="2">
    <source>
        <dbReference type="ARBA" id="ARBA00022857"/>
    </source>
</evidence>
<accession>A0AAN6Y125</accession>
<feature type="non-terminal residue" evidence="4">
    <location>
        <position position="321"/>
    </location>
</feature>
<dbReference type="Gene3D" id="3.40.50.720">
    <property type="entry name" value="NAD(P)-binding Rossmann-like Domain"/>
    <property type="match status" value="1"/>
</dbReference>
<keyword evidence="5" id="KW-1185">Reference proteome</keyword>